<feature type="chain" id="PRO_5040479995" description="Secreted protein" evidence="1">
    <location>
        <begin position="23"/>
        <end position="152"/>
    </location>
</feature>
<gene>
    <name evidence="2" type="ORF">B0J11DRAFT_44334</name>
</gene>
<name>A0A9P9IZD1_9PLEO</name>
<feature type="signal peptide" evidence="1">
    <location>
        <begin position="1"/>
        <end position="22"/>
    </location>
</feature>
<keyword evidence="3" id="KW-1185">Reference proteome</keyword>
<dbReference type="AlphaFoldDB" id="A0A9P9IZD1"/>
<dbReference type="Proteomes" id="UP000700596">
    <property type="component" value="Unassembled WGS sequence"/>
</dbReference>
<evidence type="ECO:0008006" key="4">
    <source>
        <dbReference type="Google" id="ProtNLM"/>
    </source>
</evidence>
<reference evidence="2" key="1">
    <citation type="journal article" date="2021" name="Nat. Commun.">
        <title>Genetic determinants of endophytism in the Arabidopsis root mycobiome.</title>
        <authorList>
            <person name="Mesny F."/>
            <person name="Miyauchi S."/>
            <person name="Thiergart T."/>
            <person name="Pickel B."/>
            <person name="Atanasova L."/>
            <person name="Karlsson M."/>
            <person name="Huettel B."/>
            <person name="Barry K.W."/>
            <person name="Haridas S."/>
            <person name="Chen C."/>
            <person name="Bauer D."/>
            <person name="Andreopoulos W."/>
            <person name="Pangilinan J."/>
            <person name="LaButti K."/>
            <person name="Riley R."/>
            <person name="Lipzen A."/>
            <person name="Clum A."/>
            <person name="Drula E."/>
            <person name="Henrissat B."/>
            <person name="Kohler A."/>
            <person name="Grigoriev I.V."/>
            <person name="Martin F.M."/>
            <person name="Hacquard S."/>
        </authorList>
    </citation>
    <scope>NUCLEOTIDE SEQUENCE</scope>
    <source>
        <strain evidence="2">MPI-CAGE-CH-0243</strain>
    </source>
</reference>
<evidence type="ECO:0000313" key="3">
    <source>
        <dbReference type="Proteomes" id="UP000700596"/>
    </source>
</evidence>
<dbReference type="EMBL" id="JAGMWT010000001">
    <property type="protein sequence ID" value="KAH7139457.1"/>
    <property type="molecule type" value="Genomic_DNA"/>
</dbReference>
<proteinExistence type="predicted"/>
<keyword evidence="1" id="KW-0732">Signal</keyword>
<protein>
    <recommendedName>
        <fullName evidence="4">Secreted protein</fullName>
    </recommendedName>
</protein>
<comment type="caution">
    <text evidence="2">The sequence shown here is derived from an EMBL/GenBank/DDBJ whole genome shotgun (WGS) entry which is preliminary data.</text>
</comment>
<sequence length="152" mass="17619">MPTGRLGAWLLRVFSFRIGLRGLIPQSSDTRSTPSAFSAFQWRCRIRQFSFTAFLCHWQSLGVRTNIIDFADLCSYTMDFLQLVRIVCVHGAYSTERTRLKGLATSSRFFGFFVAVYFRCVAYGRERWYVTMESIPLRDFEVRTAAPILRSL</sequence>
<evidence type="ECO:0000313" key="2">
    <source>
        <dbReference type="EMBL" id="KAH7139457.1"/>
    </source>
</evidence>
<accession>A0A9P9IZD1</accession>
<evidence type="ECO:0000256" key="1">
    <source>
        <dbReference type="SAM" id="SignalP"/>
    </source>
</evidence>
<organism evidence="2 3">
    <name type="scientific">Dendryphion nanum</name>
    <dbReference type="NCBI Taxonomy" id="256645"/>
    <lineage>
        <taxon>Eukaryota</taxon>
        <taxon>Fungi</taxon>
        <taxon>Dikarya</taxon>
        <taxon>Ascomycota</taxon>
        <taxon>Pezizomycotina</taxon>
        <taxon>Dothideomycetes</taxon>
        <taxon>Pleosporomycetidae</taxon>
        <taxon>Pleosporales</taxon>
        <taxon>Torulaceae</taxon>
        <taxon>Dendryphion</taxon>
    </lineage>
</organism>